<dbReference type="GO" id="GO:0005886">
    <property type="term" value="C:plasma membrane"/>
    <property type="evidence" value="ECO:0007669"/>
    <property type="project" value="UniProtKB-SubCell"/>
</dbReference>
<dbReference type="PANTHER" id="PTHR30558">
    <property type="entry name" value="EXBD MEMBRANE COMPONENT OF PMF-DRIVEN MACROMOLECULE IMPORT SYSTEM"/>
    <property type="match status" value="1"/>
</dbReference>
<dbReference type="STRING" id="289377.HL41_00225"/>
<dbReference type="RefSeq" id="WP_038062998.1">
    <property type="nucleotide sequence ID" value="NZ_CP008796.1"/>
</dbReference>
<dbReference type="GO" id="GO:0015031">
    <property type="term" value="P:protein transport"/>
    <property type="evidence" value="ECO:0007669"/>
    <property type="project" value="UniProtKB-KW"/>
</dbReference>
<evidence type="ECO:0000256" key="2">
    <source>
        <dbReference type="ARBA" id="ARBA00005811"/>
    </source>
</evidence>
<evidence type="ECO:0000256" key="1">
    <source>
        <dbReference type="ARBA" id="ARBA00004162"/>
    </source>
</evidence>
<dbReference type="KEGG" id="tcm:HL41_00225"/>
<sequence length="126" mass="14253">MEEKEFDYINVIPLVDIMLVLLTIVLVTATFIVQGSIPVNLPKAKNVETSDIRSYQITLTKEGEVFFEGRKVTLKELEDLVESLKGEVQVSILADRSSQVQGLVDLLDLLKKHEIKRVSIKTEVIR</sequence>
<protein>
    <submittedName>
        <fullName evidence="9">Biopolymer transporter ExbD</fullName>
    </submittedName>
</protein>
<comment type="similarity">
    <text evidence="2 7">Belongs to the ExbD/TolR family.</text>
</comment>
<evidence type="ECO:0000313" key="9">
    <source>
        <dbReference type="EMBL" id="AIH03386.1"/>
    </source>
</evidence>
<dbReference type="PANTHER" id="PTHR30558:SF7">
    <property type="entry name" value="TOL-PAL SYSTEM PROTEIN TOLR"/>
    <property type="match status" value="1"/>
</dbReference>
<evidence type="ECO:0000256" key="3">
    <source>
        <dbReference type="ARBA" id="ARBA00022475"/>
    </source>
</evidence>
<evidence type="ECO:0000313" key="10">
    <source>
        <dbReference type="Proteomes" id="UP000028481"/>
    </source>
</evidence>
<dbReference type="PaxDb" id="289377-HL41_00225"/>
<keyword evidence="6 8" id="KW-0472">Membrane</keyword>
<dbReference type="Proteomes" id="UP000028481">
    <property type="component" value="Chromosome"/>
</dbReference>
<evidence type="ECO:0000256" key="7">
    <source>
        <dbReference type="RuleBase" id="RU003879"/>
    </source>
</evidence>
<feature type="transmembrane region" description="Helical" evidence="8">
    <location>
        <begin position="12"/>
        <end position="33"/>
    </location>
</feature>
<dbReference type="Pfam" id="PF02472">
    <property type="entry name" value="ExbD"/>
    <property type="match status" value="1"/>
</dbReference>
<evidence type="ECO:0000256" key="5">
    <source>
        <dbReference type="ARBA" id="ARBA00022989"/>
    </source>
</evidence>
<keyword evidence="3" id="KW-1003">Cell membrane</keyword>
<dbReference type="OrthoDB" id="8858387at2"/>
<organism evidence="9 10">
    <name type="scientific">Thermodesulfobacterium commune DSM 2178</name>
    <dbReference type="NCBI Taxonomy" id="289377"/>
    <lineage>
        <taxon>Bacteria</taxon>
        <taxon>Pseudomonadati</taxon>
        <taxon>Thermodesulfobacteriota</taxon>
        <taxon>Thermodesulfobacteria</taxon>
        <taxon>Thermodesulfobacteriales</taxon>
        <taxon>Thermodesulfobacteriaceae</taxon>
        <taxon>Thermodesulfobacterium</taxon>
    </lineage>
</organism>
<name>A0A075WR98_9BACT</name>
<dbReference type="EMBL" id="CP008796">
    <property type="protein sequence ID" value="AIH03386.1"/>
    <property type="molecule type" value="Genomic_DNA"/>
</dbReference>
<keyword evidence="7" id="KW-0813">Transport</keyword>
<evidence type="ECO:0000256" key="6">
    <source>
        <dbReference type="ARBA" id="ARBA00023136"/>
    </source>
</evidence>
<dbReference type="InterPro" id="IPR003400">
    <property type="entry name" value="ExbD"/>
</dbReference>
<accession>A0A075WR98</accession>
<keyword evidence="5 8" id="KW-1133">Transmembrane helix</keyword>
<proteinExistence type="inferred from homology"/>
<dbReference type="eggNOG" id="COG0848">
    <property type="taxonomic scope" value="Bacteria"/>
</dbReference>
<evidence type="ECO:0000256" key="8">
    <source>
        <dbReference type="SAM" id="Phobius"/>
    </source>
</evidence>
<keyword evidence="10" id="KW-1185">Reference proteome</keyword>
<dbReference type="AlphaFoldDB" id="A0A075WR98"/>
<evidence type="ECO:0000256" key="4">
    <source>
        <dbReference type="ARBA" id="ARBA00022692"/>
    </source>
</evidence>
<dbReference type="GO" id="GO:0022857">
    <property type="term" value="F:transmembrane transporter activity"/>
    <property type="evidence" value="ECO:0007669"/>
    <property type="project" value="InterPro"/>
</dbReference>
<reference evidence="9 10" key="1">
    <citation type="journal article" date="2015" name="Genome Announc.">
        <title>Genome Sequence of a Sulfate-Reducing Thermophilic Bacterium, Thermodesulfobacterium commune DSM 2178T (Phylum Thermodesulfobacteria).</title>
        <authorList>
            <person name="Bhatnagar S."/>
            <person name="Badger J.H."/>
            <person name="Madupu R."/>
            <person name="Khouri H.M."/>
            <person name="O'Connor E.M."/>
            <person name="Robb F.T."/>
            <person name="Ward N.L."/>
            <person name="Eisen J.A."/>
        </authorList>
    </citation>
    <scope>NUCLEOTIDE SEQUENCE [LARGE SCALE GENOMIC DNA]</scope>
    <source>
        <strain evidence="9 10">DSM 2178</strain>
    </source>
</reference>
<gene>
    <name evidence="9" type="ORF">HL41_00225</name>
</gene>
<keyword evidence="4 7" id="KW-0812">Transmembrane</keyword>
<dbReference type="Gene3D" id="3.30.420.270">
    <property type="match status" value="1"/>
</dbReference>
<dbReference type="HOGENOM" id="CLU_085305_2_0_0"/>
<keyword evidence="7" id="KW-0653">Protein transport</keyword>
<comment type="subcellular location">
    <subcellularLocation>
        <location evidence="1">Cell membrane</location>
        <topology evidence="1">Single-pass membrane protein</topology>
    </subcellularLocation>
    <subcellularLocation>
        <location evidence="7">Cell membrane</location>
        <topology evidence="7">Single-pass type II membrane protein</topology>
    </subcellularLocation>
</comment>